<evidence type="ECO:0000313" key="3">
    <source>
        <dbReference type="Proteomes" id="UP000094147"/>
    </source>
</evidence>
<dbReference type="Proteomes" id="UP000094147">
    <property type="component" value="Chromosome"/>
</dbReference>
<dbReference type="AlphaFoldDB" id="A0A1B3BBG0"/>
<protein>
    <submittedName>
        <fullName evidence="2">Sterol-binding domain protein</fullName>
    </submittedName>
</protein>
<dbReference type="Pfam" id="PF02036">
    <property type="entry name" value="SCP2"/>
    <property type="match status" value="1"/>
</dbReference>
<keyword evidence="3" id="KW-1185">Reference proteome</keyword>
<organism evidence="2 3">
    <name type="scientific">Kangiella sediminilitoris</name>
    <dbReference type="NCBI Taxonomy" id="1144748"/>
    <lineage>
        <taxon>Bacteria</taxon>
        <taxon>Pseudomonadati</taxon>
        <taxon>Pseudomonadota</taxon>
        <taxon>Gammaproteobacteria</taxon>
        <taxon>Kangiellales</taxon>
        <taxon>Kangiellaceae</taxon>
        <taxon>Kangiella</taxon>
    </lineage>
</organism>
<dbReference type="InterPro" id="IPR036527">
    <property type="entry name" value="SCP2_sterol-bd_dom_sf"/>
</dbReference>
<dbReference type="EMBL" id="CP012418">
    <property type="protein sequence ID" value="AOE50133.1"/>
    <property type="molecule type" value="Genomic_DNA"/>
</dbReference>
<reference evidence="3" key="1">
    <citation type="submission" date="2015-08" db="EMBL/GenBank/DDBJ databases">
        <authorList>
            <person name="Kim K.M."/>
        </authorList>
    </citation>
    <scope>NUCLEOTIDE SEQUENCE [LARGE SCALE GENOMIC DNA]</scope>
    <source>
        <strain evidence="3">KCTC 23892</strain>
    </source>
</reference>
<evidence type="ECO:0000259" key="1">
    <source>
        <dbReference type="Pfam" id="PF02036"/>
    </source>
</evidence>
<feature type="domain" description="SCP2" evidence="1">
    <location>
        <begin position="56"/>
        <end position="151"/>
    </location>
</feature>
<dbReference type="InterPro" id="IPR003033">
    <property type="entry name" value="SCP2_sterol-bd_dom"/>
</dbReference>
<gene>
    <name evidence="2" type="ORF">KS2013_1421</name>
</gene>
<dbReference type="OrthoDB" id="5292463at2"/>
<dbReference type="STRING" id="1144748.KS2013_1421"/>
<dbReference type="RefSeq" id="WP_068991823.1">
    <property type="nucleotide sequence ID" value="NZ_CP012418.1"/>
</dbReference>
<sequence>MNTAKLINKPTVFIQEIGQQILQPKNLGQLVTTLPKGVNVRLIQWVLNNRLLPQLTGQEFKYLEGRQLAIEIKDARLIVIIGYSSSRLCCYDLLNGTKNQEYRYDATLSIDTLCAIELMQQTVDPDTLFFQRKLSIRGDTELAHHVKNTLDTLPSEVIPNIVRQIMSVYARTLKGS</sequence>
<accession>A0A1B3BBG0</accession>
<name>A0A1B3BBG0_9GAMM</name>
<dbReference type="Gene3D" id="3.30.1050.10">
    <property type="entry name" value="SCP2 sterol-binding domain"/>
    <property type="match status" value="1"/>
</dbReference>
<proteinExistence type="predicted"/>
<dbReference type="KEGG" id="ksd:KS2013_1421"/>
<evidence type="ECO:0000313" key="2">
    <source>
        <dbReference type="EMBL" id="AOE50133.1"/>
    </source>
</evidence>
<dbReference type="SUPFAM" id="SSF55718">
    <property type="entry name" value="SCP-like"/>
    <property type="match status" value="1"/>
</dbReference>